<evidence type="ECO:0000256" key="2">
    <source>
        <dbReference type="ARBA" id="ARBA00022884"/>
    </source>
</evidence>
<dbReference type="GO" id="GO:1990904">
    <property type="term" value="C:ribonucleoprotein complex"/>
    <property type="evidence" value="ECO:0000318"/>
    <property type="project" value="GO_Central"/>
</dbReference>
<dbReference type="OrthoDB" id="431068at2759"/>
<evidence type="ECO:0000256" key="1">
    <source>
        <dbReference type="ARBA" id="ARBA00022737"/>
    </source>
</evidence>
<feature type="region of interest" description="Disordered" evidence="4">
    <location>
        <begin position="1"/>
        <end position="84"/>
    </location>
</feature>
<evidence type="ECO:0000259" key="5">
    <source>
        <dbReference type="PROSITE" id="PS50102"/>
    </source>
</evidence>
<dbReference type="OMA" id="FYQPYGT"/>
<dbReference type="PROSITE" id="PS50102">
    <property type="entry name" value="RRM"/>
    <property type="match status" value="2"/>
</dbReference>
<feature type="region of interest" description="Disordered" evidence="4">
    <location>
        <begin position="201"/>
        <end position="262"/>
    </location>
</feature>
<keyword evidence="2 3" id="KW-0694">RNA-binding</keyword>
<dbReference type="Proteomes" id="UP000054558">
    <property type="component" value="Unassembled WGS sequence"/>
</dbReference>
<dbReference type="InterPro" id="IPR035979">
    <property type="entry name" value="RBD_domain_sf"/>
</dbReference>
<keyword evidence="7" id="KW-1185">Reference proteome</keyword>
<feature type="compositionally biased region" description="Basic and acidic residues" evidence="4">
    <location>
        <begin position="218"/>
        <end position="247"/>
    </location>
</feature>
<feature type="compositionally biased region" description="Gly residues" evidence="4">
    <location>
        <begin position="1"/>
        <end position="18"/>
    </location>
</feature>
<keyword evidence="1" id="KW-0677">Repeat</keyword>
<feature type="domain" description="RRM" evidence="5">
    <location>
        <begin position="97"/>
        <end position="173"/>
    </location>
</feature>
<dbReference type="Gene3D" id="3.30.70.330">
    <property type="match status" value="2"/>
</dbReference>
<organism evidence="6 7">
    <name type="scientific">Klebsormidium nitens</name>
    <name type="common">Green alga</name>
    <name type="synonym">Ulothrix nitens</name>
    <dbReference type="NCBI Taxonomy" id="105231"/>
    <lineage>
        <taxon>Eukaryota</taxon>
        <taxon>Viridiplantae</taxon>
        <taxon>Streptophyta</taxon>
        <taxon>Klebsormidiophyceae</taxon>
        <taxon>Klebsormidiales</taxon>
        <taxon>Klebsormidiaceae</taxon>
        <taxon>Klebsormidium</taxon>
    </lineage>
</organism>
<proteinExistence type="predicted"/>
<evidence type="ECO:0000256" key="4">
    <source>
        <dbReference type="SAM" id="MobiDB-lite"/>
    </source>
</evidence>
<dbReference type="CDD" id="cd12254">
    <property type="entry name" value="RRM_hnRNPH_ESRPs_RBM12_like"/>
    <property type="match status" value="2"/>
</dbReference>
<dbReference type="InterPro" id="IPR000504">
    <property type="entry name" value="RRM_dom"/>
</dbReference>
<sequence length="359" mass="38869">MLGGRAFGGGGFGGGPVGTNGRVSRGDFGPGRGRDFDPGYGDLPDPKRQRVLEPPIGGPGPFFGGGPPARGGLPGPGFGPAGALAPPGPLPVRREFPVVKLRGLPFRANEVDVVEFFQGLDVVDVLLVRNAEDGKFNGDAFVVFGAAVQVNFALQKNRQHMGRRYVEVFPTKKSDYYKAVAEEVKQGGPVDLPPVQDLAPPRGGFLPGPGGPPPLRAPMRDDRFRGERDMRVRERTPERRDYPERNRGPPPMRSAPPMMQGPVMDRGNEFTVVKLRGLPYTASKQDIIEFFGEFGLNEDSLHIVTSADGRSTGEAFAEFNSTGDARRALEKNKQMIGSRYVELFPSSREEATRAATSRI</sequence>
<dbReference type="Pfam" id="PF00076">
    <property type="entry name" value="RRM_1"/>
    <property type="match status" value="1"/>
</dbReference>
<name>A0A1Y1HSY8_KLENI</name>
<evidence type="ECO:0000313" key="7">
    <source>
        <dbReference type="Proteomes" id="UP000054558"/>
    </source>
</evidence>
<dbReference type="AlphaFoldDB" id="A0A1Y1HSY8"/>
<dbReference type="STRING" id="105231.A0A1Y1HSY8"/>
<feature type="domain" description="RRM" evidence="5">
    <location>
        <begin position="271"/>
        <end position="348"/>
    </location>
</feature>
<dbReference type="GO" id="GO:0003723">
    <property type="term" value="F:RNA binding"/>
    <property type="evidence" value="ECO:0007669"/>
    <property type="project" value="UniProtKB-UniRule"/>
</dbReference>
<dbReference type="SUPFAM" id="SSF54928">
    <property type="entry name" value="RNA-binding domain, RBD"/>
    <property type="match status" value="2"/>
</dbReference>
<dbReference type="SMART" id="SM00360">
    <property type="entry name" value="RRM"/>
    <property type="match status" value="2"/>
</dbReference>
<protein>
    <recommendedName>
        <fullName evidence="5">RRM domain-containing protein</fullName>
    </recommendedName>
</protein>
<feature type="compositionally biased region" description="Gly residues" evidence="4">
    <location>
        <begin position="59"/>
        <end position="80"/>
    </location>
</feature>
<dbReference type="PANTHER" id="PTHR13976">
    <property type="entry name" value="HETEROGENEOUS NUCLEAR RIBONUCLEOPROTEIN-RELATED"/>
    <property type="match status" value="1"/>
</dbReference>
<dbReference type="InterPro" id="IPR050666">
    <property type="entry name" value="ESRP"/>
</dbReference>
<dbReference type="EMBL" id="DF237038">
    <property type="protein sequence ID" value="GAQ81735.1"/>
    <property type="molecule type" value="Genomic_DNA"/>
</dbReference>
<evidence type="ECO:0000313" key="6">
    <source>
        <dbReference type="EMBL" id="GAQ81735.1"/>
    </source>
</evidence>
<dbReference type="InterPro" id="IPR012677">
    <property type="entry name" value="Nucleotide-bd_a/b_plait_sf"/>
</dbReference>
<reference evidence="6 7" key="1">
    <citation type="journal article" date="2014" name="Nat. Commun.">
        <title>Klebsormidium flaccidum genome reveals primary factors for plant terrestrial adaptation.</title>
        <authorList>
            <person name="Hori K."/>
            <person name="Maruyama F."/>
            <person name="Fujisawa T."/>
            <person name="Togashi T."/>
            <person name="Yamamoto N."/>
            <person name="Seo M."/>
            <person name="Sato S."/>
            <person name="Yamada T."/>
            <person name="Mori H."/>
            <person name="Tajima N."/>
            <person name="Moriyama T."/>
            <person name="Ikeuchi M."/>
            <person name="Watanabe M."/>
            <person name="Wada H."/>
            <person name="Kobayashi K."/>
            <person name="Saito M."/>
            <person name="Masuda T."/>
            <person name="Sasaki-Sekimoto Y."/>
            <person name="Mashiguchi K."/>
            <person name="Awai K."/>
            <person name="Shimojima M."/>
            <person name="Masuda S."/>
            <person name="Iwai M."/>
            <person name="Nobusawa T."/>
            <person name="Narise T."/>
            <person name="Kondo S."/>
            <person name="Saito H."/>
            <person name="Sato R."/>
            <person name="Murakawa M."/>
            <person name="Ihara Y."/>
            <person name="Oshima-Yamada Y."/>
            <person name="Ohtaka K."/>
            <person name="Satoh M."/>
            <person name="Sonobe K."/>
            <person name="Ishii M."/>
            <person name="Ohtani R."/>
            <person name="Kanamori-Sato M."/>
            <person name="Honoki R."/>
            <person name="Miyazaki D."/>
            <person name="Mochizuki H."/>
            <person name="Umetsu J."/>
            <person name="Higashi K."/>
            <person name="Shibata D."/>
            <person name="Kamiya Y."/>
            <person name="Sato N."/>
            <person name="Nakamura Y."/>
            <person name="Tabata S."/>
            <person name="Ida S."/>
            <person name="Kurokawa K."/>
            <person name="Ohta H."/>
        </authorList>
    </citation>
    <scope>NUCLEOTIDE SEQUENCE [LARGE SCALE GENOMIC DNA]</scope>
    <source>
        <strain evidence="6 7">NIES-2285</strain>
    </source>
</reference>
<gene>
    <name evidence="6" type="ORF">KFL_000890240</name>
</gene>
<accession>A0A1Y1HSY8</accession>
<evidence type="ECO:0000256" key="3">
    <source>
        <dbReference type="PROSITE-ProRule" id="PRU00176"/>
    </source>
</evidence>